<evidence type="ECO:0000313" key="1">
    <source>
        <dbReference type="EMBL" id="GGI85562.1"/>
    </source>
</evidence>
<organism evidence="1 2">
    <name type="scientific">Shewanella gelidii</name>
    <dbReference type="NCBI Taxonomy" id="1642821"/>
    <lineage>
        <taxon>Bacteria</taxon>
        <taxon>Pseudomonadati</taxon>
        <taxon>Pseudomonadota</taxon>
        <taxon>Gammaproteobacteria</taxon>
        <taxon>Alteromonadales</taxon>
        <taxon>Shewanellaceae</taxon>
        <taxon>Shewanella</taxon>
    </lineage>
</organism>
<protein>
    <submittedName>
        <fullName evidence="1">Uncharacterized protein</fullName>
    </submittedName>
</protein>
<reference evidence="1" key="2">
    <citation type="submission" date="2020-09" db="EMBL/GenBank/DDBJ databases">
        <authorList>
            <person name="Sun Q."/>
            <person name="Ohkuma M."/>
        </authorList>
    </citation>
    <scope>NUCLEOTIDE SEQUENCE</scope>
    <source>
        <strain evidence="1">JCM 30804</strain>
    </source>
</reference>
<evidence type="ECO:0000313" key="2">
    <source>
        <dbReference type="Proteomes" id="UP000613743"/>
    </source>
</evidence>
<dbReference type="RefSeq" id="WP_188921165.1">
    <property type="nucleotide sequence ID" value="NZ_BMPZ01000006.1"/>
</dbReference>
<gene>
    <name evidence="1" type="ORF">GCM10009332_23630</name>
</gene>
<dbReference type="EMBL" id="BMPZ01000006">
    <property type="protein sequence ID" value="GGI85562.1"/>
    <property type="molecule type" value="Genomic_DNA"/>
</dbReference>
<reference evidence="1" key="1">
    <citation type="journal article" date="2014" name="Int. J. Syst. Evol. Microbiol.">
        <title>Complete genome sequence of Corynebacterium casei LMG S-19264T (=DSM 44701T), isolated from a smear-ripened cheese.</title>
        <authorList>
            <consortium name="US DOE Joint Genome Institute (JGI-PGF)"/>
            <person name="Walter F."/>
            <person name="Albersmeier A."/>
            <person name="Kalinowski J."/>
            <person name="Ruckert C."/>
        </authorList>
    </citation>
    <scope>NUCLEOTIDE SEQUENCE</scope>
    <source>
        <strain evidence="1">JCM 30804</strain>
    </source>
</reference>
<keyword evidence="2" id="KW-1185">Reference proteome</keyword>
<comment type="caution">
    <text evidence="1">The sequence shown here is derived from an EMBL/GenBank/DDBJ whole genome shotgun (WGS) entry which is preliminary data.</text>
</comment>
<name>A0A917JT34_9GAMM</name>
<dbReference type="Proteomes" id="UP000613743">
    <property type="component" value="Unassembled WGS sequence"/>
</dbReference>
<proteinExistence type="predicted"/>
<sequence length="109" mass="12685">MSTPYNMAFACLDCHSSFKRELKLAPCDYPKQLTCPNCGGVAHNYGRHFKAPKKSDKKQWEKVKFLHEHGFRFHKIRIGSGHHDVVPYPETLEQAKEFVVKYKKYAVQT</sequence>
<dbReference type="AlphaFoldDB" id="A0A917JT34"/>
<accession>A0A917JT34</accession>